<feature type="compositionally biased region" description="Low complexity" evidence="1">
    <location>
        <begin position="481"/>
        <end position="499"/>
    </location>
</feature>
<dbReference type="GeneID" id="37039874"/>
<feature type="region of interest" description="Disordered" evidence="1">
    <location>
        <begin position="320"/>
        <end position="542"/>
    </location>
</feature>
<feature type="region of interest" description="Disordered" evidence="1">
    <location>
        <begin position="1"/>
        <end position="111"/>
    </location>
</feature>
<dbReference type="InterPro" id="IPR036779">
    <property type="entry name" value="LysM_dom_sf"/>
</dbReference>
<dbReference type="STRING" id="215250.A0A316YNQ6"/>
<dbReference type="EMBL" id="KZ819636">
    <property type="protein sequence ID" value="PWN90909.1"/>
    <property type="molecule type" value="Genomic_DNA"/>
</dbReference>
<feature type="compositionally biased region" description="Basic and acidic residues" evidence="1">
    <location>
        <begin position="731"/>
        <end position="740"/>
    </location>
</feature>
<evidence type="ECO:0000259" key="2">
    <source>
        <dbReference type="PROSITE" id="PS51782"/>
    </source>
</evidence>
<feature type="compositionally biased region" description="Basic and acidic residues" evidence="1">
    <location>
        <begin position="379"/>
        <end position="392"/>
    </location>
</feature>
<dbReference type="PROSITE" id="PS51782">
    <property type="entry name" value="LYSM"/>
    <property type="match status" value="1"/>
</dbReference>
<feature type="domain" description="LysM" evidence="2">
    <location>
        <begin position="171"/>
        <end position="215"/>
    </location>
</feature>
<dbReference type="SMART" id="SM00257">
    <property type="entry name" value="LysM"/>
    <property type="match status" value="1"/>
</dbReference>
<dbReference type="RefSeq" id="XP_025378107.1">
    <property type="nucleotide sequence ID" value="XM_025517958.1"/>
</dbReference>
<feature type="compositionally biased region" description="Polar residues" evidence="1">
    <location>
        <begin position="399"/>
        <end position="418"/>
    </location>
</feature>
<evidence type="ECO:0000313" key="3">
    <source>
        <dbReference type="EMBL" id="PWN90909.1"/>
    </source>
</evidence>
<proteinExistence type="predicted"/>
<sequence>MAQRLRRPSPGQGAMGSNDAVLVHVGDTLSSPDEGEPGQRLNPAPRHPLYEDSAARSARPSYERSPSSSAGLTSRRGRGAAAKRGGDEGQLPTARDVDGGNTKGHQDNVQTARVTTLDRLEGWFGIAGQSPSSSSSSSSASVLPTSVNSVPRRRPAQAAQSQQQPTTRLVLVHSISSMDTLDSLALKYKTNAGTLRRANGLWPGDSIQSRKELFIPLDENDDAIDDGSSGAGPSTGGLPARARATEDVKGKLSLIDVGRSSDTEGAGRKPSEEGASDDQVSVGLIESHERNLSTTSAATSGSTSSAPVLAAAEVRRVPTQAMSYFPTGPSTAGGKGKGRRIDGADADNDGGSSPAFGFALGITQQSDQPQDPGESGVEDLLRLAERARLRGDEGEDTIDSMQNQKPSLVPSTLPSSRRTSGDGPRSESAASVSGAGNDDWKPNKWTFGAPRPRKKEAASVSSVTSSPESTNRPVLAALAHPSTSSSVSSSPPRSSYQSGNGSGGGYQGWNDIPEPPLSRTAQGKVAHAYKPNNRRKYPRPDGTFGETVGVAIMDDLVAGLPPNPGPASNWARPIHDCLPLPESSTRRSKAAGHGPSSSPLANNASPGSSSAGWGQLLSDTFRGRIGLDEALERGYEDLKTASLVAFAENSSVRNGTQHYSRINGAHTPQQLSDTPPLRPSAELARATLGRSGGRNVTGSNGPGLEGEAQRDGTGPGSNGTDEAARRGSAKSTHELEELHNHSHLFSSHNGGSSTWSPSMGASPLSHTMEHSDSGSGLLRGRKNVRNVDWTA</sequence>
<feature type="compositionally biased region" description="Low complexity" evidence="1">
    <location>
        <begin position="458"/>
        <end position="470"/>
    </location>
</feature>
<gene>
    <name evidence="3" type="ORF">FA10DRAFT_126983</name>
</gene>
<feature type="region of interest" description="Disordered" evidence="1">
    <location>
        <begin position="128"/>
        <end position="167"/>
    </location>
</feature>
<feature type="region of interest" description="Disordered" evidence="1">
    <location>
        <begin position="658"/>
        <end position="779"/>
    </location>
</feature>
<feature type="compositionally biased region" description="Low complexity" evidence="1">
    <location>
        <begin position="130"/>
        <end position="149"/>
    </location>
</feature>
<feature type="region of interest" description="Disordered" evidence="1">
    <location>
        <begin position="220"/>
        <end position="280"/>
    </location>
</feature>
<dbReference type="OrthoDB" id="2107166at2759"/>
<dbReference type="AlphaFoldDB" id="A0A316YNQ6"/>
<feature type="compositionally biased region" description="Basic and acidic residues" evidence="1">
    <location>
        <begin position="259"/>
        <end position="272"/>
    </location>
</feature>
<feature type="compositionally biased region" description="Low complexity" evidence="1">
    <location>
        <begin position="594"/>
        <end position="611"/>
    </location>
</feature>
<keyword evidence="4" id="KW-1185">Reference proteome</keyword>
<dbReference type="CDD" id="cd00118">
    <property type="entry name" value="LysM"/>
    <property type="match status" value="1"/>
</dbReference>
<dbReference type="Gene3D" id="3.10.350.10">
    <property type="entry name" value="LysM domain"/>
    <property type="match status" value="1"/>
</dbReference>
<protein>
    <recommendedName>
        <fullName evidence="2">LysM domain-containing protein</fullName>
    </recommendedName>
</protein>
<dbReference type="InParanoid" id="A0A316YNQ6"/>
<evidence type="ECO:0000256" key="1">
    <source>
        <dbReference type="SAM" id="MobiDB-lite"/>
    </source>
</evidence>
<dbReference type="Pfam" id="PF01476">
    <property type="entry name" value="LysM"/>
    <property type="match status" value="1"/>
</dbReference>
<feature type="region of interest" description="Disordered" evidence="1">
    <location>
        <begin position="564"/>
        <end position="611"/>
    </location>
</feature>
<evidence type="ECO:0000313" key="4">
    <source>
        <dbReference type="Proteomes" id="UP000245768"/>
    </source>
</evidence>
<accession>A0A316YNQ6</accession>
<name>A0A316YNQ6_9BASI</name>
<reference evidence="3" key="1">
    <citation type="journal article" date="2018" name="Mol. Biol. Evol.">
        <title>Broad Genomic Sampling Reveals a Smut Pathogenic Ancestry of the Fungal Clade Ustilaginomycotina.</title>
        <authorList>
            <person name="Kijpornyongpan T."/>
            <person name="Mondo S.J."/>
            <person name="Barry K."/>
            <person name="Sandor L."/>
            <person name="Lee J."/>
            <person name="Lipzen A."/>
            <person name="Pangilinan J."/>
            <person name="LaButti K."/>
            <person name="Hainaut M."/>
            <person name="Henrissat B."/>
            <person name="Grigoriev I.V."/>
            <person name="Spatafora J.W."/>
            <person name="Aime M.C."/>
        </authorList>
    </citation>
    <scope>NUCLEOTIDE SEQUENCE [LARGE SCALE GENOMIC DNA]</scope>
    <source>
        <strain evidence="3">MCA 4198</strain>
    </source>
</reference>
<organism evidence="3 4">
    <name type="scientific">Acaromyces ingoldii</name>
    <dbReference type="NCBI Taxonomy" id="215250"/>
    <lineage>
        <taxon>Eukaryota</taxon>
        <taxon>Fungi</taxon>
        <taxon>Dikarya</taxon>
        <taxon>Basidiomycota</taxon>
        <taxon>Ustilaginomycotina</taxon>
        <taxon>Exobasidiomycetes</taxon>
        <taxon>Exobasidiales</taxon>
        <taxon>Cryptobasidiaceae</taxon>
        <taxon>Acaromyces</taxon>
    </lineage>
</organism>
<feature type="compositionally biased region" description="Polar residues" evidence="1">
    <location>
        <begin position="658"/>
        <end position="673"/>
    </location>
</feature>
<dbReference type="Proteomes" id="UP000245768">
    <property type="component" value="Unassembled WGS sequence"/>
</dbReference>
<dbReference type="InterPro" id="IPR018392">
    <property type="entry name" value="LysM"/>
</dbReference>
<feature type="compositionally biased region" description="Low complexity" evidence="1">
    <location>
        <begin position="156"/>
        <end position="165"/>
    </location>
</feature>
<feature type="compositionally biased region" description="Low complexity" evidence="1">
    <location>
        <begin position="743"/>
        <end position="753"/>
    </location>
</feature>